<sequence length="57" mass="6613">MNTLLCHHIYQCDFHKFTSLEGYRADAALTLVLRLKEMMVTAISNEIFCLKIQLNLP</sequence>
<evidence type="ECO:0000313" key="2">
    <source>
        <dbReference type="Proteomes" id="UP000319578"/>
    </source>
</evidence>
<comment type="caution">
    <text evidence="1">The sequence shown here is derived from an EMBL/GenBank/DDBJ whole genome shotgun (WGS) entry which is preliminary data.</text>
</comment>
<gene>
    <name evidence="1" type="ORF">BRE01_18880</name>
</gene>
<proteinExistence type="predicted"/>
<evidence type="ECO:0000313" key="1">
    <source>
        <dbReference type="EMBL" id="GED68186.1"/>
    </source>
</evidence>
<accession>A0ABQ0TJY9</accession>
<reference evidence="1 2" key="1">
    <citation type="submission" date="2019-06" db="EMBL/GenBank/DDBJ databases">
        <title>Whole genome shotgun sequence of Brevibacillus reuszeri NBRC 15719.</title>
        <authorList>
            <person name="Hosoyama A."/>
            <person name="Uohara A."/>
            <person name="Ohji S."/>
            <person name="Ichikawa N."/>
        </authorList>
    </citation>
    <scope>NUCLEOTIDE SEQUENCE [LARGE SCALE GENOMIC DNA]</scope>
    <source>
        <strain evidence="1 2">NBRC 15719</strain>
    </source>
</reference>
<keyword evidence="2" id="KW-1185">Reference proteome</keyword>
<name>A0ABQ0TJY9_9BACL</name>
<organism evidence="1 2">
    <name type="scientific">Brevibacillus reuszeri</name>
    <dbReference type="NCBI Taxonomy" id="54915"/>
    <lineage>
        <taxon>Bacteria</taxon>
        <taxon>Bacillati</taxon>
        <taxon>Bacillota</taxon>
        <taxon>Bacilli</taxon>
        <taxon>Bacillales</taxon>
        <taxon>Paenibacillaceae</taxon>
        <taxon>Brevibacillus</taxon>
    </lineage>
</organism>
<dbReference type="EMBL" id="BJON01000008">
    <property type="protein sequence ID" value="GED68186.1"/>
    <property type="molecule type" value="Genomic_DNA"/>
</dbReference>
<dbReference type="Proteomes" id="UP000319578">
    <property type="component" value="Unassembled WGS sequence"/>
</dbReference>
<protein>
    <submittedName>
        <fullName evidence="1">Uncharacterized protein</fullName>
    </submittedName>
</protein>